<evidence type="ECO:0000256" key="1">
    <source>
        <dbReference type="ARBA" id="ARBA00022574"/>
    </source>
</evidence>
<comment type="caution">
    <text evidence="6">The sequence shown here is derived from an EMBL/GenBank/DDBJ whole genome shotgun (WGS) entry which is preliminary data.</text>
</comment>
<dbReference type="PANTHER" id="PTHR19879:SF9">
    <property type="entry name" value="TRANSCRIPTION INITIATION FACTOR TFIID SUBUNIT 5"/>
    <property type="match status" value="1"/>
</dbReference>
<dbReference type="InParanoid" id="D6U620"/>
<dbReference type="PROSITE" id="PS00678">
    <property type="entry name" value="WD_REPEATS_1"/>
    <property type="match status" value="1"/>
</dbReference>
<dbReference type="InterPro" id="IPR036322">
    <property type="entry name" value="WD40_repeat_dom_sf"/>
</dbReference>
<keyword evidence="5" id="KW-0472">Membrane</keyword>
<dbReference type="OrthoDB" id="226265at2"/>
<feature type="repeat" description="WD" evidence="3">
    <location>
        <begin position="164"/>
        <end position="205"/>
    </location>
</feature>
<keyword evidence="7" id="KW-1185">Reference proteome</keyword>
<evidence type="ECO:0000313" key="7">
    <source>
        <dbReference type="Proteomes" id="UP000004508"/>
    </source>
</evidence>
<evidence type="ECO:0000256" key="2">
    <source>
        <dbReference type="ARBA" id="ARBA00022737"/>
    </source>
</evidence>
<evidence type="ECO:0000256" key="3">
    <source>
        <dbReference type="PROSITE-ProRule" id="PRU00221"/>
    </source>
</evidence>
<accession>D6U620</accession>
<dbReference type="eggNOG" id="COG2319">
    <property type="taxonomic scope" value="Bacteria"/>
</dbReference>
<dbReference type="Pfam" id="PF00400">
    <property type="entry name" value="WD40"/>
    <property type="match status" value="5"/>
</dbReference>
<dbReference type="InterPro" id="IPR015943">
    <property type="entry name" value="WD40/YVTN_repeat-like_dom_sf"/>
</dbReference>
<dbReference type="PROSITE" id="PS50294">
    <property type="entry name" value="WD_REPEATS_REGION"/>
    <property type="match status" value="4"/>
</dbReference>
<keyword evidence="2" id="KW-0677">Repeat</keyword>
<dbReference type="STRING" id="485913.Krac_1028"/>
<proteinExistence type="predicted"/>
<evidence type="ECO:0000313" key="6">
    <source>
        <dbReference type="EMBL" id="EFH80431.1"/>
    </source>
</evidence>
<feature type="repeat" description="WD" evidence="3">
    <location>
        <begin position="296"/>
        <end position="337"/>
    </location>
</feature>
<dbReference type="Proteomes" id="UP000004508">
    <property type="component" value="Unassembled WGS sequence"/>
</dbReference>
<feature type="repeat" description="WD" evidence="3">
    <location>
        <begin position="343"/>
        <end position="384"/>
    </location>
</feature>
<keyword evidence="5" id="KW-1133">Transmembrane helix</keyword>
<dbReference type="Gene3D" id="2.130.10.10">
    <property type="entry name" value="YVTN repeat-like/Quinoprotein amine dehydrogenase"/>
    <property type="match status" value="2"/>
</dbReference>
<dbReference type="SUPFAM" id="SSF50978">
    <property type="entry name" value="WD40 repeat-like"/>
    <property type="match status" value="1"/>
</dbReference>
<reference evidence="6 7" key="1">
    <citation type="journal article" date="2011" name="Stand. Genomic Sci.">
        <title>Non-contiguous finished genome sequence and contextual data of the filamentous soil bacterium Ktedonobacter racemifer type strain (SOSP1-21).</title>
        <authorList>
            <person name="Chang Y.J."/>
            <person name="Land M."/>
            <person name="Hauser L."/>
            <person name="Chertkov O."/>
            <person name="Del Rio T.G."/>
            <person name="Nolan M."/>
            <person name="Copeland A."/>
            <person name="Tice H."/>
            <person name="Cheng J.F."/>
            <person name="Lucas S."/>
            <person name="Han C."/>
            <person name="Goodwin L."/>
            <person name="Pitluck S."/>
            <person name="Ivanova N."/>
            <person name="Ovchinikova G."/>
            <person name="Pati A."/>
            <person name="Chen A."/>
            <person name="Palaniappan K."/>
            <person name="Mavromatis K."/>
            <person name="Liolios K."/>
            <person name="Brettin T."/>
            <person name="Fiebig A."/>
            <person name="Rohde M."/>
            <person name="Abt B."/>
            <person name="Goker M."/>
            <person name="Detter J.C."/>
            <person name="Woyke T."/>
            <person name="Bristow J."/>
            <person name="Eisen J.A."/>
            <person name="Markowitz V."/>
            <person name="Hugenholtz P."/>
            <person name="Kyrpides N.C."/>
            <person name="Klenk H.P."/>
            <person name="Lapidus A."/>
        </authorList>
    </citation>
    <scope>NUCLEOTIDE SEQUENCE [LARGE SCALE GENOMIC DNA]</scope>
    <source>
        <strain evidence="7">DSM 44963</strain>
    </source>
</reference>
<feature type="region of interest" description="Disordered" evidence="4">
    <location>
        <begin position="58"/>
        <end position="92"/>
    </location>
</feature>
<dbReference type="InterPro" id="IPR020472">
    <property type="entry name" value="WD40_PAC1"/>
</dbReference>
<keyword evidence="1 3" id="KW-0853">WD repeat</keyword>
<name>D6U620_KTERA</name>
<protein>
    <submittedName>
        <fullName evidence="6">WD40 repeat, subgroup</fullName>
    </submittedName>
</protein>
<feature type="compositionally biased region" description="Pro residues" evidence="4">
    <location>
        <begin position="59"/>
        <end position="74"/>
    </location>
</feature>
<dbReference type="CDD" id="cd00200">
    <property type="entry name" value="WD40"/>
    <property type="match status" value="1"/>
</dbReference>
<keyword evidence="5" id="KW-0812">Transmembrane</keyword>
<sequence length="489" mass="53977">MGYHCTWWLALLNEGCYPSRASIRGTINIQPHRTSPLAVYFAEDSTCVQERISPMSYSGPPPYPGPGPQQPGPYNPNAYPNPGNPQQPDPSYPGSPGLNAFYAWTHAPQPDRGKRRKVRFTFKEAVIGLIFLGVLLYMVYGYILATIHLWGPSHASYASQYVNYRGQSIDIFAAALSPDGKYVASGGADKTVQVWDAHSAQLLYTYRGHTEFIQAIAWSPDSKYIASGGQDKTVHVWSAEPGKMGQRVLTYRESPWIISSIAWSPDGQYIVSADTASTKTEVQIWRALTGERITTYTGHQDGVLSVAWSPQGNRIATAGNDGMVQILDALSGQQVARFQYPLDNGKPSFVTSVSWSPDSKRVASAGGDGYVHIWDVDAGREVLKTNVHLSYKEDFEDRLRPENHKGVKPPPVTTRAVSWSHDGKRIVSADNRGATLVWDANDGHLLLYTDGREAPPGRVYTSVTQAAWSQDDRHILITTVDVVVNWQLP</sequence>
<feature type="transmembrane region" description="Helical" evidence="5">
    <location>
        <begin position="125"/>
        <end position="150"/>
    </location>
</feature>
<evidence type="ECO:0000256" key="5">
    <source>
        <dbReference type="SAM" id="Phobius"/>
    </source>
</evidence>
<dbReference type="AlphaFoldDB" id="D6U620"/>
<evidence type="ECO:0000256" key="4">
    <source>
        <dbReference type="SAM" id="MobiDB-lite"/>
    </source>
</evidence>
<dbReference type="InterPro" id="IPR019775">
    <property type="entry name" value="WD40_repeat_CS"/>
</dbReference>
<gene>
    <name evidence="6" type="ORF">Krac_1028</name>
</gene>
<feature type="compositionally biased region" description="Pro residues" evidence="4">
    <location>
        <begin position="82"/>
        <end position="92"/>
    </location>
</feature>
<organism evidence="6 7">
    <name type="scientific">Ktedonobacter racemifer DSM 44963</name>
    <dbReference type="NCBI Taxonomy" id="485913"/>
    <lineage>
        <taxon>Bacteria</taxon>
        <taxon>Bacillati</taxon>
        <taxon>Chloroflexota</taxon>
        <taxon>Ktedonobacteria</taxon>
        <taxon>Ktedonobacterales</taxon>
        <taxon>Ktedonobacteraceae</taxon>
        <taxon>Ktedonobacter</taxon>
    </lineage>
</organism>
<dbReference type="PROSITE" id="PS50082">
    <property type="entry name" value="WD_REPEATS_2"/>
    <property type="match status" value="4"/>
</dbReference>
<feature type="repeat" description="WD" evidence="3">
    <location>
        <begin position="206"/>
        <end position="247"/>
    </location>
</feature>
<dbReference type="InterPro" id="IPR001680">
    <property type="entry name" value="WD40_rpt"/>
</dbReference>
<dbReference type="PRINTS" id="PR00320">
    <property type="entry name" value="GPROTEINBRPT"/>
</dbReference>
<dbReference type="SMART" id="SM00320">
    <property type="entry name" value="WD40"/>
    <property type="match status" value="6"/>
</dbReference>
<dbReference type="PANTHER" id="PTHR19879">
    <property type="entry name" value="TRANSCRIPTION INITIATION FACTOR TFIID"/>
    <property type="match status" value="1"/>
</dbReference>
<dbReference type="EMBL" id="ADVG01000005">
    <property type="protein sequence ID" value="EFH80431.1"/>
    <property type="molecule type" value="Genomic_DNA"/>
</dbReference>